<organism evidence="1 2">
    <name type="scientific">Caerostris extrusa</name>
    <name type="common">Bark spider</name>
    <name type="synonym">Caerostris bankana</name>
    <dbReference type="NCBI Taxonomy" id="172846"/>
    <lineage>
        <taxon>Eukaryota</taxon>
        <taxon>Metazoa</taxon>
        <taxon>Ecdysozoa</taxon>
        <taxon>Arthropoda</taxon>
        <taxon>Chelicerata</taxon>
        <taxon>Arachnida</taxon>
        <taxon>Araneae</taxon>
        <taxon>Araneomorphae</taxon>
        <taxon>Entelegynae</taxon>
        <taxon>Araneoidea</taxon>
        <taxon>Araneidae</taxon>
        <taxon>Caerostris</taxon>
    </lineage>
</organism>
<dbReference type="Proteomes" id="UP001054945">
    <property type="component" value="Unassembled WGS sequence"/>
</dbReference>
<reference evidence="1 2" key="1">
    <citation type="submission" date="2021-06" db="EMBL/GenBank/DDBJ databases">
        <title>Caerostris extrusa draft genome.</title>
        <authorList>
            <person name="Kono N."/>
            <person name="Arakawa K."/>
        </authorList>
    </citation>
    <scope>NUCLEOTIDE SEQUENCE [LARGE SCALE GENOMIC DNA]</scope>
</reference>
<keyword evidence="2" id="KW-1185">Reference proteome</keyword>
<gene>
    <name evidence="1" type="ORF">CEXT_283431</name>
</gene>
<protein>
    <submittedName>
        <fullName evidence="1">Uncharacterized protein</fullName>
    </submittedName>
</protein>
<dbReference type="EMBL" id="BPLR01001353">
    <property type="protein sequence ID" value="GIZ01819.1"/>
    <property type="molecule type" value="Genomic_DNA"/>
</dbReference>
<evidence type="ECO:0000313" key="1">
    <source>
        <dbReference type="EMBL" id="GIZ01819.1"/>
    </source>
</evidence>
<dbReference type="AlphaFoldDB" id="A0AAV4Y4J8"/>
<sequence length="100" mass="11456">MSLCHSKNVSLLFPTAAPDDNSKSEISSFFTSRVSSFCEIGHYNEKEFLIFLPPFYDEKFQHVNETKINKEIRSLGSSRMHSSMAYYVVVKRKLGIISGR</sequence>
<evidence type="ECO:0000313" key="2">
    <source>
        <dbReference type="Proteomes" id="UP001054945"/>
    </source>
</evidence>
<comment type="caution">
    <text evidence="1">The sequence shown here is derived from an EMBL/GenBank/DDBJ whole genome shotgun (WGS) entry which is preliminary data.</text>
</comment>
<proteinExistence type="predicted"/>
<name>A0AAV4Y4J8_CAEEX</name>
<accession>A0AAV4Y4J8</accession>